<feature type="region of interest" description="Disordered" evidence="1">
    <location>
        <begin position="48"/>
        <end position="75"/>
    </location>
</feature>
<dbReference type="EMBL" id="JAXCGZ010011495">
    <property type="protein sequence ID" value="KAK7074664.1"/>
    <property type="molecule type" value="Genomic_DNA"/>
</dbReference>
<sequence length="75" mass="8124">MYIPPTLRPILSRNEFSKCKVVAPTLVDAYALLHELVDQLTDLSASSGPAFSGNSSFTPPPLKQQRKSAPLITPT</sequence>
<keyword evidence="3" id="KW-1185">Reference proteome</keyword>
<name>A0AAN9A592_HALRR</name>
<comment type="caution">
    <text evidence="2">The sequence shown here is derived from an EMBL/GenBank/DDBJ whole genome shotgun (WGS) entry which is preliminary data.</text>
</comment>
<evidence type="ECO:0000313" key="2">
    <source>
        <dbReference type="EMBL" id="KAK7074664.1"/>
    </source>
</evidence>
<protein>
    <submittedName>
        <fullName evidence="2">Uncharacterized protein</fullName>
    </submittedName>
</protein>
<proteinExistence type="predicted"/>
<dbReference type="AlphaFoldDB" id="A0AAN9A592"/>
<organism evidence="2 3">
    <name type="scientific">Halocaridina rubra</name>
    <name type="common">Hawaiian red shrimp</name>
    <dbReference type="NCBI Taxonomy" id="373956"/>
    <lineage>
        <taxon>Eukaryota</taxon>
        <taxon>Metazoa</taxon>
        <taxon>Ecdysozoa</taxon>
        <taxon>Arthropoda</taxon>
        <taxon>Crustacea</taxon>
        <taxon>Multicrustacea</taxon>
        <taxon>Malacostraca</taxon>
        <taxon>Eumalacostraca</taxon>
        <taxon>Eucarida</taxon>
        <taxon>Decapoda</taxon>
        <taxon>Pleocyemata</taxon>
        <taxon>Caridea</taxon>
        <taxon>Atyoidea</taxon>
        <taxon>Atyidae</taxon>
        <taxon>Halocaridina</taxon>
    </lineage>
</organism>
<accession>A0AAN9A592</accession>
<evidence type="ECO:0000256" key="1">
    <source>
        <dbReference type="SAM" id="MobiDB-lite"/>
    </source>
</evidence>
<reference evidence="2 3" key="1">
    <citation type="submission" date="2023-11" db="EMBL/GenBank/DDBJ databases">
        <title>Halocaridina rubra genome assembly.</title>
        <authorList>
            <person name="Smith C."/>
        </authorList>
    </citation>
    <scope>NUCLEOTIDE SEQUENCE [LARGE SCALE GENOMIC DNA]</scope>
    <source>
        <strain evidence="2">EP-1</strain>
        <tissue evidence="2">Whole</tissue>
    </source>
</reference>
<gene>
    <name evidence="2" type="ORF">SK128_014685</name>
</gene>
<feature type="compositionally biased region" description="Polar residues" evidence="1">
    <location>
        <begin position="48"/>
        <end position="57"/>
    </location>
</feature>
<evidence type="ECO:0000313" key="3">
    <source>
        <dbReference type="Proteomes" id="UP001381693"/>
    </source>
</evidence>
<dbReference type="Proteomes" id="UP001381693">
    <property type="component" value="Unassembled WGS sequence"/>
</dbReference>